<dbReference type="InterPro" id="IPR029035">
    <property type="entry name" value="DHS-like_NAD/FAD-binding_dom"/>
</dbReference>
<evidence type="ECO:0000256" key="1">
    <source>
        <dbReference type="ARBA" id="ARBA00004141"/>
    </source>
</evidence>
<dbReference type="EC" id="7.1.1.1" evidence="2"/>
<dbReference type="PANTHER" id="PTHR44758">
    <property type="entry name" value="NAD(P) TRANSHYDROGENASE SUBUNIT BETA"/>
    <property type="match status" value="1"/>
</dbReference>
<evidence type="ECO:0000256" key="3">
    <source>
        <dbReference type="ARBA" id="ARBA00022692"/>
    </source>
</evidence>
<keyword evidence="6" id="KW-1133">Transmembrane helix</keyword>
<dbReference type="Pfam" id="PF02233">
    <property type="entry name" value="PNTB"/>
    <property type="match status" value="1"/>
</dbReference>
<feature type="domain" description="NADP transhydrogenase beta-like" evidence="10">
    <location>
        <begin position="2"/>
        <end position="41"/>
    </location>
</feature>
<dbReference type="AlphaFoldDB" id="A0A0B8P6D6"/>
<reference evidence="11 12" key="2">
    <citation type="submission" date="2015-01" db="EMBL/GenBank/DDBJ databases">
        <authorList>
            <consortium name="NBRP consortium"/>
            <person name="Sawabe T."/>
            <person name="Meirelles P."/>
            <person name="Feng G."/>
            <person name="Sayaka M."/>
            <person name="Hattori M."/>
            <person name="Ohkuma M."/>
        </authorList>
    </citation>
    <scope>NUCLEOTIDE SEQUENCE [LARGE SCALE GENOMIC DNA]</scope>
    <source>
        <strain evidence="11 12">JCM19232</strain>
    </source>
</reference>
<keyword evidence="5" id="KW-1278">Translocase</keyword>
<comment type="catalytic activity">
    <reaction evidence="9">
        <text>NAD(+) + NADPH + H(+)(in) = NADH + NADP(+) + H(+)(out)</text>
        <dbReference type="Rhea" id="RHEA:47992"/>
        <dbReference type="ChEBI" id="CHEBI:15378"/>
        <dbReference type="ChEBI" id="CHEBI:57540"/>
        <dbReference type="ChEBI" id="CHEBI:57783"/>
        <dbReference type="ChEBI" id="CHEBI:57945"/>
        <dbReference type="ChEBI" id="CHEBI:58349"/>
        <dbReference type="EC" id="7.1.1.1"/>
    </reaction>
</comment>
<dbReference type="GO" id="GO:0016020">
    <property type="term" value="C:membrane"/>
    <property type="evidence" value="ECO:0007669"/>
    <property type="project" value="UniProtKB-SubCell"/>
</dbReference>
<evidence type="ECO:0000259" key="10">
    <source>
        <dbReference type="Pfam" id="PF02233"/>
    </source>
</evidence>
<dbReference type="Gene3D" id="3.40.50.1220">
    <property type="entry name" value="TPP-binding domain"/>
    <property type="match status" value="1"/>
</dbReference>
<keyword evidence="3" id="KW-0812">Transmembrane</keyword>
<evidence type="ECO:0000256" key="8">
    <source>
        <dbReference type="ARBA" id="ARBA00023136"/>
    </source>
</evidence>
<evidence type="ECO:0000256" key="7">
    <source>
        <dbReference type="ARBA" id="ARBA00023027"/>
    </source>
</evidence>
<evidence type="ECO:0000313" key="11">
    <source>
        <dbReference type="EMBL" id="GAM60117.1"/>
    </source>
</evidence>
<comment type="caution">
    <text evidence="11">The sequence shown here is derived from an EMBL/GenBank/DDBJ whole genome shotgun (WGS) entry which is preliminary data.</text>
</comment>
<dbReference type="EMBL" id="BBSA01000001">
    <property type="protein sequence ID" value="GAM60117.1"/>
    <property type="molecule type" value="Genomic_DNA"/>
</dbReference>
<accession>A0A0B8P6D6</accession>
<reference evidence="11 12" key="1">
    <citation type="submission" date="2015-01" db="EMBL/GenBank/DDBJ databases">
        <title>Vibrio sp. C5 JCM 19232 whole genome shotgun sequence.</title>
        <authorList>
            <person name="Sawabe T."/>
            <person name="Meirelles P."/>
            <person name="Feng G."/>
            <person name="Sayaka M."/>
            <person name="Hattori M."/>
            <person name="Ohkuma M."/>
        </authorList>
    </citation>
    <scope>NUCLEOTIDE SEQUENCE [LARGE SCALE GENOMIC DNA]</scope>
    <source>
        <strain evidence="11 12">JCM19232</strain>
    </source>
</reference>
<evidence type="ECO:0000256" key="4">
    <source>
        <dbReference type="ARBA" id="ARBA00022857"/>
    </source>
</evidence>
<keyword evidence="4" id="KW-0521">NADP</keyword>
<sequence>MVVFKRSMNTGYAGVQNPLFFKENSSMLFGDAKDSCLKIIEHL</sequence>
<proteinExistence type="predicted"/>
<dbReference type="InterPro" id="IPR034300">
    <property type="entry name" value="PNTB-like"/>
</dbReference>
<keyword evidence="7" id="KW-0520">NAD</keyword>
<keyword evidence="8" id="KW-0472">Membrane</keyword>
<dbReference type="PANTHER" id="PTHR44758:SF1">
    <property type="entry name" value="NAD(P) TRANSHYDROGENASE SUBUNIT BETA"/>
    <property type="match status" value="1"/>
</dbReference>
<organism evidence="11 12">
    <name type="scientific">Vibrio ishigakensis</name>
    <dbReference type="NCBI Taxonomy" id="1481914"/>
    <lineage>
        <taxon>Bacteria</taxon>
        <taxon>Pseudomonadati</taxon>
        <taxon>Pseudomonadota</taxon>
        <taxon>Gammaproteobacteria</taxon>
        <taxon>Vibrionales</taxon>
        <taxon>Vibrionaceae</taxon>
        <taxon>Vibrio</taxon>
    </lineage>
</organism>
<dbReference type="SUPFAM" id="SSF52467">
    <property type="entry name" value="DHS-like NAD/FAD-binding domain"/>
    <property type="match status" value="1"/>
</dbReference>
<evidence type="ECO:0000256" key="9">
    <source>
        <dbReference type="ARBA" id="ARBA00048202"/>
    </source>
</evidence>
<comment type="subcellular location">
    <subcellularLocation>
        <location evidence="1">Membrane</location>
        <topology evidence="1">Multi-pass membrane protein</topology>
    </subcellularLocation>
</comment>
<evidence type="ECO:0000313" key="12">
    <source>
        <dbReference type="Proteomes" id="UP000031670"/>
    </source>
</evidence>
<name>A0A0B8P6D6_9VIBR</name>
<protein>
    <recommendedName>
        <fullName evidence="2">proton-translocating NAD(P)(+) transhydrogenase</fullName>
        <ecNumber evidence="2">7.1.1.1</ecNumber>
    </recommendedName>
</protein>
<evidence type="ECO:0000256" key="2">
    <source>
        <dbReference type="ARBA" id="ARBA00012943"/>
    </source>
</evidence>
<evidence type="ECO:0000256" key="6">
    <source>
        <dbReference type="ARBA" id="ARBA00022989"/>
    </source>
</evidence>
<gene>
    <name evidence="11" type="ORF">JCM19232_450</name>
</gene>
<evidence type="ECO:0000256" key="5">
    <source>
        <dbReference type="ARBA" id="ARBA00022967"/>
    </source>
</evidence>
<dbReference type="Proteomes" id="UP000031670">
    <property type="component" value="Unassembled WGS sequence"/>
</dbReference>
<dbReference type="GO" id="GO:0008750">
    <property type="term" value="F:proton-translocating NAD(P)+ transhydrogenase activity"/>
    <property type="evidence" value="ECO:0007669"/>
    <property type="project" value="UniProtKB-EC"/>
</dbReference>